<reference evidence="2 3" key="1">
    <citation type="submission" date="2023-01" db="EMBL/GenBank/DDBJ databases">
        <title>Complete genome of Chryseobacterium camelliae VAN22-5A.</title>
        <authorList>
            <person name="Zong G."/>
            <person name="Cao G."/>
        </authorList>
    </citation>
    <scope>NUCLEOTIDE SEQUENCE [LARGE SCALE GENOMIC DNA]</scope>
    <source>
        <strain evidence="2 3">VAN22-5A</strain>
    </source>
</reference>
<gene>
    <name evidence="2" type="ORF">PFY12_04360</name>
</gene>
<sequence length="311" mass="36264">MRRNTHLILNYLFLGCLTVLFFNDHFFKFQYTSWFTGKLSDAVGIVLFPMLLTYLFPWLRQNSVFVAGVFFAFWKSPFSENFITFYNQISPISIHRVVDYTDLMVSLLLPVPYFLIKNNAVLEQFSLKRINAFAVLLPTVFVLMSTSQPRTYTYSPETGTLTFMDLQFEIKKTKTDLLKEIQDQNLVLEKDTAYILESSRYEISRMGKFDQDAIKNGGDIFKINNADLKNAIVKEIENSSDYKIREIKIGDRTVRNLRFSIKPAFMAMNPKKNSKIVVRGVQIDKNLDENKVGERLREIYKSVITSKFKNF</sequence>
<evidence type="ECO:0000256" key="1">
    <source>
        <dbReference type="SAM" id="Phobius"/>
    </source>
</evidence>
<organism evidence="2 3">
    <name type="scientific">Chryseobacterium camelliae</name>
    <dbReference type="NCBI Taxonomy" id="1265445"/>
    <lineage>
        <taxon>Bacteria</taxon>
        <taxon>Pseudomonadati</taxon>
        <taxon>Bacteroidota</taxon>
        <taxon>Flavobacteriia</taxon>
        <taxon>Flavobacteriales</taxon>
        <taxon>Weeksellaceae</taxon>
        <taxon>Chryseobacterium group</taxon>
        <taxon>Chryseobacterium</taxon>
    </lineage>
</organism>
<evidence type="ECO:0000313" key="3">
    <source>
        <dbReference type="Proteomes" id="UP001210978"/>
    </source>
</evidence>
<accession>A0ABY7QRB4</accession>
<proteinExistence type="predicted"/>
<feature type="transmembrane region" description="Helical" evidence="1">
    <location>
        <begin position="39"/>
        <end position="59"/>
    </location>
</feature>
<keyword evidence="3" id="KW-1185">Reference proteome</keyword>
<protein>
    <submittedName>
        <fullName evidence="2">Uncharacterized protein</fullName>
    </submittedName>
</protein>
<name>A0ABY7QRB4_9FLAO</name>
<keyword evidence="1" id="KW-1133">Transmembrane helix</keyword>
<dbReference type="RefSeq" id="WP_271149648.1">
    <property type="nucleotide sequence ID" value="NZ_CP115859.1"/>
</dbReference>
<evidence type="ECO:0000313" key="2">
    <source>
        <dbReference type="EMBL" id="WBV61358.1"/>
    </source>
</evidence>
<feature type="transmembrane region" description="Helical" evidence="1">
    <location>
        <begin position="65"/>
        <end position="85"/>
    </location>
</feature>
<dbReference type="Proteomes" id="UP001210978">
    <property type="component" value="Chromosome"/>
</dbReference>
<dbReference type="PROSITE" id="PS51257">
    <property type="entry name" value="PROKAR_LIPOPROTEIN"/>
    <property type="match status" value="1"/>
</dbReference>
<keyword evidence="1" id="KW-0812">Transmembrane</keyword>
<dbReference type="EMBL" id="CP115859">
    <property type="protein sequence ID" value="WBV61358.1"/>
    <property type="molecule type" value="Genomic_DNA"/>
</dbReference>
<feature type="transmembrane region" description="Helical" evidence="1">
    <location>
        <begin position="6"/>
        <end position="27"/>
    </location>
</feature>
<keyword evidence="1" id="KW-0472">Membrane</keyword>